<accession>A0A518B6Y9</accession>
<name>A0A518B6Y9_9BACT</name>
<gene>
    <name evidence="9 10" type="primary">speH</name>
    <name evidence="10" type="ORF">Pan216_36180</name>
</gene>
<evidence type="ECO:0000256" key="1">
    <source>
        <dbReference type="ARBA" id="ARBA00022793"/>
    </source>
</evidence>
<reference evidence="10 11" key="1">
    <citation type="submission" date="2019-02" db="EMBL/GenBank/DDBJ databases">
        <title>Deep-cultivation of Planctomycetes and their phenomic and genomic characterization uncovers novel biology.</title>
        <authorList>
            <person name="Wiegand S."/>
            <person name="Jogler M."/>
            <person name="Boedeker C."/>
            <person name="Pinto D."/>
            <person name="Vollmers J."/>
            <person name="Rivas-Marin E."/>
            <person name="Kohn T."/>
            <person name="Peeters S.H."/>
            <person name="Heuer A."/>
            <person name="Rast P."/>
            <person name="Oberbeckmann S."/>
            <person name="Bunk B."/>
            <person name="Jeske O."/>
            <person name="Meyerdierks A."/>
            <person name="Storesund J.E."/>
            <person name="Kallscheuer N."/>
            <person name="Luecker S."/>
            <person name="Lage O.M."/>
            <person name="Pohl T."/>
            <person name="Merkel B.J."/>
            <person name="Hornburger P."/>
            <person name="Mueller R.-W."/>
            <person name="Bruemmer F."/>
            <person name="Labrenz M."/>
            <person name="Spormann A.M."/>
            <person name="Op den Camp H."/>
            <person name="Overmann J."/>
            <person name="Amann R."/>
            <person name="Jetten M.S.M."/>
            <person name="Mascher T."/>
            <person name="Medema M.H."/>
            <person name="Devos D.P."/>
            <person name="Kaster A.-K."/>
            <person name="Ovreas L."/>
            <person name="Rohde M."/>
            <person name="Galperin M.Y."/>
            <person name="Jogler C."/>
        </authorList>
    </citation>
    <scope>NUCLEOTIDE SEQUENCE [LARGE SCALE GENOMIC DNA]</scope>
    <source>
        <strain evidence="10 11">Pan216</strain>
    </source>
</reference>
<dbReference type="EC" id="4.1.1.50" evidence="9"/>
<organism evidence="10 11">
    <name type="scientific">Kolteria novifilia</name>
    <dbReference type="NCBI Taxonomy" id="2527975"/>
    <lineage>
        <taxon>Bacteria</taxon>
        <taxon>Pseudomonadati</taxon>
        <taxon>Planctomycetota</taxon>
        <taxon>Planctomycetia</taxon>
        <taxon>Kolteriales</taxon>
        <taxon>Kolteriaceae</taxon>
        <taxon>Kolteria</taxon>
    </lineage>
</organism>
<keyword evidence="6 9" id="KW-0456">Lyase</keyword>
<dbReference type="AlphaFoldDB" id="A0A518B6Y9"/>
<evidence type="ECO:0000313" key="11">
    <source>
        <dbReference type="Proteomes" id="UP000317093"/>
    </source>
</evidence>
<dbReference type="KEGG" id="knv:Pan216_36180"/>
<feature type="chain" id="PRO_5023559732" description="S-adenosylmethionine decarboxylase beta chain" evidence="9">
    <location>
        <begin position="1"/>
        <end position="67"/>
    </location>
</feature>
<feature type="active site" description="Proton donor; for catalytic activity" evidence="9">
    <location>
        <position position="88"/>
    </location>
</feature>
<comment type="catalytic activity">
    <reaction evidence="9">
        <text>S-adenosyl-L-methionine + H(+) = S-adenosyl 3-(methylsulfanyl)propylamine + CO2</text>
        <dbReference type="Rhea" id="RHEA:15981"/>
        <dbReference type="ChEBI" id="CHEBI:15378"/>
        <dbReference type="ChEBI" id="CHEBI:16526"/>
        <dbReference type="ChEBI" id="CHEBI:57443"/>
        <dbReference type="ChEBI" id="CHEBI:59789"/>
        <dbReference type="EC" id="4.1.1.50"/>
    </reaction>
</comment>
<keyword evidence="4 9" id="KW-0620">Polyamine biosynthesis</keyword>
<dbReference type="InterPro" id="IPR003826">
    <property type="entry name" value="AdoMetDC_fam_prok"/>
</dbReference>
<dbReference type="GO" id="GO:0005829">
    <property type="term" value="C:cytosol"/>
    <property type="evidence" value="ECO:0007669"/>
    <property type="project" value="TreeGrafter"/>
</dbReference>
<comment type="PTM">
    <text evidence="9">Is synthesized initially as an inactive proenzyme. Formation of the active enzyme involves a self-maturation process in which the active site pyruvoyl group is generated from an internal serine residue via an autocatalytic post-translational modification. Two non-identical subunits are generated from the proenzyme in this reaction, and the pyruvate is formed at the N-terminus of the alpha chain, which is derived from the carboxyl end of the proenzyme. The post-translation cleavage follows an unusual pathway, termed non-hydrolytic serinolysis, in which the side chain hydroxyl group of the serine supplies its oxygen atom to form the C-terminus of the beta chain, while the remainder of the serine residue undergoes an oxidative deamination to produce ammonia and the pyruvoyl group blocking the N-terminus of the alpha chain.</text>
</comment>
<feature type="active site" description="Schiff-base intermediate with substrate; via pyruvic acid" evidence="9">
    <location>
        <position position="68"/>
    </location>
</feature>
<dbReference type="UniPathway" id="UPA00331">
    <property type="reaction ID" value="UER00451"/>
</dbReference>
<keyword evidence="5 9" id="KW-0865">Zymogen</keyword>
<evidence type="ECO:0000256" key="7">
    <source>
        <dbReference type="ARBA" id="ARBA00023270"/>
    </source>
</evidence>
<keyword evidence="7 9" id="KW-0704">Schiff base</keyword>
<evidence type="ECO:0000256" key="4">
    <source>
        <dbReference type="ARBA" id="ARBA00023115"/>
    </source>
</evidence>
<evidence type="ECO:0000256" key="2">
    <source>
        <dbReference type="ARBA" id="ARBA00022813"/>
    </source>
</evidence>
<keyword evidence="2 9" id="KW-0068">Autocatalytic cleavage</keyword>
<feature type="chain" id="PRO_5023559731" description="S-adenosylmethionine decarboxylase alpha chain" evidence="9">
    <location>
        <begin position="68"/>
        <end position="132"/>
    </location>
</feature>
<feature type="modified residue" description="Pyruvic acid (Ser); by autocatalysis" evidence="9">
    <location>
        <position position="68"/>
    </location>
</feature>
<dbReference type="Proteomes" id="UP000317093">
    <property type="component" value="Chromosome"/>
</dbReference>
<keyword evidence="9" id="KW-0949">S-adenosyl-L-methionine</keyword>
<dbReference type="GO" id="GO:0004014">
    <property type="term" value="F:adenosylmethionine decarboxylase activity"/>
    <property type="evidence" value="ECO:0007669"/>
    <property type="project" value="UniProtKB-UniRule"/>
</dbReference>
<dbReference type="RefSeq" id="WP_419193688.1">
    <property type="nucleotide sequence ID" value="NZ_CP036279.1"/>
</dbReference>
<dbReference type="EMBL" id="CP036279">
    <property type="protein sequence ID" value="QDU62748.1"/>
    <property type="molecule type" value="Genomic_DNA"/>
</dbReference>
<evidence type="ECO:0000256" key="8">
    <source>
        <dbReference type="ARBA" id="ARBA00023317"/>
    </source>
</evidence>
<dbReference type="SUPFAM" id="SSF56276">
    <property type="entry name" value="S-adenosylmethionine decarboxylase"/>
    <property type="match status" value="1"/>
</dbReference>
<feature type="active site" description="Proton acceptor; for processing activity" evidence="9">
    <location>
        <position position="73"/>
    </location>
</feature>
<comment type="function">
    <text evidence="9">Catalyzes the decarboxylation of S-adenosylmethionine to S-adenosylmethioninamine (dcAdoMet), the propylamine donor required for the synthesis of the polyamines spermine and spermidine from the diamine putrescine.</text>
</comment>
<dbReference type="InterPro" id="IPR017716">
    <property type="entry name" value="S-AdoMet_deCOase_pro-enz"/>
</dbReference>
<dbReference type="HAMAP" id="MF_00464">
    <property type="entry name" value="AdoMetDC_1"/>
    <property type="match status" value="1"/>
</dbReference>
<feature type="site" description="Cleavage (non-hydrolytic); by autolysis" evidence="9">
    <location>
        <begin position="67"/>
        <end position="68"/>
    </location>
</feature>
<dbReference type="Gene3D" id="3.60.90.10">
    <property type="entry name" value="S-adenosylmethionine decarboxylase"/>
    <property type="match status" value="1"/>
</dbReference>
<keyword evidence="3 9" id="KW-0745">Spermidine biosynthesis</keyword>
<evidence type="ECO:0000256" key="3">
    <source>
        <dbReference type="ARBA" id="ARBA00023066"/>
    </source>
</evidence>
<proteinExistence type="inferred from homology"/>
<evidence type="ECO:0000256" key="5">
    <source>
        <dbReference type="ARBA" id="ARBA00023145"/>
    </source>
</evidence>
<evidence type="ECO:0000256" key="6">
    <source>
        <dbReference type="ARBA" id="ARBA00023239"/>
    </source>
</evidence>
<comment type="subunit">
    <text evidence="9">Heterotetramer of two alpha and two beta chains arranged as a dimer of alpha/beta heterodimers.</text>
</comment>
<evidence type="ECO:0000256" key="9">
    <source>
        <dbReference type="HAMAP-Rule" id="MF_00464"/>
    </source>
</evidence>
<sequence length="132" mass="14704">MDVQPLPNHLGRHVLGEYFHCESLPDDTELLREQMESAARAIGATIVESVFHRFNPHGLSGVVVIAESHLAIHTWPEHRCASVDLFTCSTEIDPRAGFDYLREVFQASRFNIVVLPRGGLAVRPELITAVTC</sequence>
<dbReference type="InterPro" id="IPR016067">
    <property type="entry name" value="S-AdoMet_deCO2ase_core"/>
</dbReference>
<evidence type="ECO:0000313" key="10">
    <source>
        <dbReference type="EMBL" id="QDU62748.1"/>
    </source>
</evidence>
<dbReference type="PANTHER" id="PTHR33866:SF2">
    <property type="entry name" value="S-ADENOSYLMETHIONINE DECARBOXYLASE PROENZYME"/>
    <property type="match status" value="1"/>
</dbReference>
<keyword evidence="11" id="KW-1185">Reference proteome</keyword>
<dbReference type="PANTHER" id="PTHR33866">
    <property type="entry name" value="S-ADENOSYLMETHIONINE DECARBOXYLASE PROENZYME"/>
    <property type="match status" value="1"/>
</dbReference>
<dbReference type="NCBIfam" id="TIGR03330">
    <property type="entry name" value="SAM_DCase_Bsu"/>
    <property type="match status" value="1"/>
</dbReference>
<comment type="cofactor">
    <cofactor evidence="9">
        <name>pyruvate</name>
        <dbReference type="ChEBI" id="CHEBI:15361"/>
    </cofactor>
    <text evidence="9">Binds 1 pyruvoyl group covalently per subunit.</text>
</comment>
<keyword evidence="1 9" id="KW-0210">Decarboxylase</keyword>
<dbReference type="GO" id="GO:0008295">
    <property type="term" value="P:spermidine biosynthetic process"/>
    <property type="evidence" value="ECO:0007669"/>
    <property type="project" value="UniProtKB-UniRule"/>
</dbReference>
<comment type="pathway">
    <text evidence="9">Amine and polyamine biosynthesis; S-adenosylmethioninamine biosynthesis; S-adenosylmethioninamine from S-adenosyl-L-methionine: step 1/1.</text>
</comment>
<comment type="similarity">
    <text evidence="9">Belongs to the prokaryotic AdoMetDC family. Type 1 subfamily.</text>
</comment>
<protein>
    <recommendedName>
        <fullName evidence="9">S-adenosylmethionine decarboxylase proenzyme</fullName>
        <shortName evidence="9">AdoMetDC</shortName>
        <shortName evidence="9">SAMDC</shortName>
        <ecNumber evidence="9">4.1.1.50</ecNumber>
    </recommendedName>
    <component>
        <recommendedName>
            <fullName evidence="9">S-adenosylmethionine decarboxylase beta chain</fullName>
        </recommendedName>
    </component>
    <component>
        <recommendedName>
            <fullName evidence="9">S-adenosylmethionine decarboxylase alpha chain</fullName>
        </recommendedName>
    </component>
</protein>
<keyword evidence="8 9" id="KW-0670">Pyruvate</keyword>
<dbReference type="Pfam" id="PF02675">
    <property type="entry name" value="AdoMet_dc"/>
    <property type="match status" value="1"/>
</dbReference>